<dbReference type="SMART" id="SM00849">
    <property type="entry name" value="Lactamase_B"/>
    <property type="match status" value="1"/>
</dbReference>
<feature type="transmembrane region" description="Helical" evidence="6">
    <location>
        <begin position="211"/>
        <end position="234"/>
    </location>
</feature>
<feature type="transmembrane region" description="Helical" evidence="6">
    <location>
        <begin position="439"/>
        <end position="461"/>
    </location>
</feature>
<evidence type="ECO:0000256" key="4">
    <source>
        <dbReference type="ARBA" id="ARBA00022989"/>
    </source>
</evidence>
<dbReference type="EMBL" id="JADOBH010000002">
    <property type="protein sequence ID" value="MBF7956330.1"/>
    <property type="molecule type" value="Genomic_DNA"/>
</dbReference>
<evidence type="ECO:0000256" key="2">
    <source>
        <dbReference type="ARBA" id="ARBA00022475"/>
    </source>
</evidence>
<dbReference type="Pfam" id="PF00753">
    <property type="entry name" value="Lactamase_B"/>
    <property type="match status" value="1"/>
</dbReference>
<comment type="caution">
    <text evidence="8">The sequence shown here is derived from an EMBL/GenBank/DDBJ whole genome shotgun (WGS) entry which is preliminary data.</text>
</comment>
<evidence type="ECO:0000256" key="5">
    <source>
        <dbReference type="ARBA" id="ARBA00023136"/>
    </source>
</evidence>
<dbReference type="Pfam" id="PF03772">
    <property type="entry name" value="Competence"/>
    <property type="match status" value="1"/>
</dbReference>
<dbReference type="SUPFAM" id="SSF56281">
    <property type="entry name" value="Metallo-hydrolase/oxidoreductase"/>
    <property type="match status" value="1"/>
</dbReference>
<evidence type="ECO:0000259" key="7">
    <source>
        <dbReference type="SMART" id="SM00849"/>
    </source>
</evidence>
<feature type="transmembrane region" description="Helical" evidence="6">
    <location>
        <begin position="384"/>
        <end position="405"/>
    </location>
</feature>
<keyword evidence="5 6" id="KW-0472">Membrane</keyword>
<sequence length="748" mass="84907">MMPLLLLPQLPSSLQMIMLCIAAGYCVRCHHKLFSLLAICLLSFSWAAVQGSIQLRQISALQGTPRHVIAVAESTHLGNTRTSSVFFKIEKVDGKRVFPPVMFRTKWDAGGEALLAGQRWDMTVSLRPVHSLLNEGGFDAQRWALAQHAPLTATVRRSQRLSAQSSLRQQFIQRVQLKMPPMENTAILVALAFGEKGLIRDADKLLLQHSGIAHLVAISGLHIGIAALFGWWLARGIQYFMPVKLIDYRFPLWVSAVFLLVYTWLSGGNAPAIRAALAVSLWILLRLFRIRCHPWQIWLWVVSVLLLADPMNLLSDSFWLSCFAVGTLIFWFQWAPLPAMFQQARYWALLRWAHLQLGMTLLLLPLQVWIFHGINLFSFPANMWAVPVVSLVTVPLVLLALLMNLMPSVLMDNAQTLLWQLADATLRLALWGVKALPDGWIPLGESFLVASLTGWIMLLCWRICPWRYCVSLLLSIFAISFVWLNRNPEERWRVDMIDVGHGLSVLISKNGRGILYDTGNRWEGSSAAEQNIIPFLNWKNIQPELIIISHDDMDHRGGLPLLQNRFPAASVRESALSGQHHLKCKAGEQWHWQGLAFKVLWPEKMSADVGNNDSCVIRIDDGTFSLLLTGDIEAETEKALVRKWRSELQATVLQVPHHGSNTSSTPPFLRAVKPVIALASASRFNKWRLPADKVVSRYNKARYDWRSTSRSGQLILFIYDDYWTIKGLREQLIPRWYHHRFGVSEDNE</sequence>
<gene>
    <name evidence="8" type="ORF">IV431_12265</name>
</gene>
<dbReference type="InterPro" id="IPR036866">
    <property type="entry name" value="RibonucZ/Hydroxyglut_hydro"/>
</dbReference>
<dbReference type="InterPro" id="IPR004477">
    <property type="entry name" value="ComEC_N"/>
</dbReference>
<proteinExistence type="predicted"/>
<dbReference type="InterPro" id="IPR035681">
    <property type="entry name" value="ComA-like_MBL"/>
</dbReference>
<keyword evidence="3 6" id="KW-0812">Transmembrane</keyword>
<feature type="transmembrane region" description="Helical" evidence="6">
    <location>
        <begin position="246"/>
        <end position="265"/>
    </location>
</feature>
<feature type="transmembrane region" description="Helical" evidence="6">
    <location>
        <begin position="271"/>
        <end position="288"/>
    </location>
</feature>
<dbReference type="Pfam" id="PF13567">
    <property type="entry name" value="DUF4131"/>
    <property type="match status" value="1"/>
</dbReference>
<evidence type="ECO:0000313" key="9">
    <source>
        <dbReference type="Proteomes" id="UP000600307"/>
    </source>
</evidence>
<dbReference type="InterPro" id="IPR025405">
    <property type="entry name" value="DUF4131"/>
</dbReference>
<keyword evidence="2" id="KW-1003">Cell membrane</keyword>
<evidence type="ECO:0000313" key="8">
    <source>
        <dbReference type="EMBL" id="MBF7956330.1"/>
    </source>
</evidence>
<dbReference type="NCBIfam" id="TIGR00360">
    <property type="entry name" value="ComEC_N-term"/>
    <property type="match status" value="1"/>
</dbReference>
<reference evidence="8 9" key="1">
    <citation type="submission" date="2020-11" db="EMBL/GenBank/DDBJ databases">
        <title>Taxonomic investigation of Rahnella spp.</title>
        <authorList>
            <person name="Lee S.D."/>
        </authorList>
    </citation>
    <scope>NUCLEOTIDE SEQUENCE [LARGE SCALE GENOMIC DNA]</scope>
    <source>
        <strain evidence="8 9">SAP-10</strain>
    </source>
</reference>
<dbReference type="InterPro" id="IPR001279">
    <property type="entry name" value="Metallo-B-lactamas"/>
</dbReference>
<dbReference type="CDD" id="cd07731">
    <property type="entry name" value="ComA-like_MBL-fold"/>
    <property type="match status" value="1"/>
</dbReference>
<feature type="domain" description="Metallo-beta-lactamase" evidence="7">
    <location>
        <begin position="501"/>
        <end position="683"/>
    </location>
</feature>
<keyword evidence="4 6" id="KW-1133">Transmembrane helix</keyword>
<name>A0ABS0DR08_9GAMM</name>
<dbReference type="InterPro" id="IPR004797">
    <property type="entry name" value="Competence_ComEC/Rec2"/>
</dbReference>
<dbReference type="PANTHER" id="PTHR30619:SF1">
    <property type="entry name" value="RECOMBINATION PROTEIN 2"/>
    <property type="match status" value="1"/>
</dbReference>
<evidence type="ECO:0000256" key="3">
    <source>
        <dbReference type="ARBA" id="ARBA00022692"/>
    </source>
</evidence>
<feature type="transmembrane region" description="Helical" evidence="6">
    <location>
        <begin position="468"/>
        <end position="484"/>
    </location>
</feature>
<evidence type="ECO:0000256" key="1">
    <source>
        <dbReference type="ARBA" id="ARBA00004651"/>
    </source>
</evidence>
<dbReference type="Proteomes" id="UP000600307">
    <property type="component" value="Unassembled WGS sequence"/>
</dbReference>
<protein>
    <submittedName>
        <fullName evidence="8">DNA internalization-related competence protein ComEC/Rec2</fullName>
    </submittedName>
</protein>
<dbReference type="NCBIfam" id="TIGR00361">
    <property type="entry name" value="ComEC_Rec2"/>
    <property type="match status" value="1"/>
</dbReference>
<evidence type="ECO:0000256" key="6">
    <source>
        <dbReference type="SAM" id="Phobius"/>
    </source>
</evidence>
<feature type="transmembrane region" description="Helical" evidence="6">
    <location>
        <begin position="318"/>
        <end position="337"/>
    </location>
</feature>
<feature type="transmembrane region" description="Helical" evidence="6">
    <location>
        <begin position="349"/>
        <end position="372"/>
    </location>
</feature>
<feature type="transmembrane region" description="Helical" evidence="6">
    <location>
        <begin position="32"/>
        <end position="49"/>
    </location>
</feature>
<organism evidence="8 9">
    <name type="scientific">Rahnella victoriana</name>
    <dbReference type="NCBI Taxonomy" id="1510570"/>
    <lineage>
        <taxon>Bacteria</taxon>
        <taxon>Pseudomonadati</taxon>
        <taxon>Pseudomonadota</taxon>
        <taxon>Gammaproteobacteria</taxon>
        <taxon>Enterobacterales</taxon>
        <taxon>Yersiniaceae</taxon>
        <taxon>Rahnella</taxon>
    </lineage>
</organism>
<dbReference type="Gene3D" id="3.60.15.10">
    <property type="entry name" value="Ribonuclease Z/Hydroxyacylglutathione hydrolase-like"/>
    <property type="match status" value="1"/>
</dbReference>
<comment type="subcellular location">
    <subcellularLocation>
        <location evidence="1">Cell membrane</location>
        <topology evidence="1">Multi-pass membrane protein</topology>
    </subcellularLocation>
</comment>
<dbReference type="PANTHER" id="PTHR30619">
    <property type="entry name" value="DNA INTERNALIZATION/COMPETENCE PROTEIN COMEC/REC2"/>
    <property type="match status" value="1"/>
</dbReference>
<accession>A0ABS0DR08</accession>
<keyword evidence="9" id="KW-1185">Reference proteome</keyword>
<dbReference type="InterPro" id="IPR052159">
    <property type="entry name" value="Competence_DNA_uptake"/>
</dbReference>